<name>A0A511DQ31_9PSEU</name>
<dbReference type="EMBL" id="BJVJ01000125">
    <property type="protein sequence ID" value="GEL26940.1"/>
    <property type="molecule type" value="Genomic_DNA"/>
</dbReference>
<evidence type="ECO:0000313" key="3">
    <source>
        <dbReference type="EMBL" id="GEL26940.1"/>
    </source>
</evidence>
<evidence type="ECO:0000256" key="1">
    <source>
        <dbReference type="ARBA" id="ARBA00007592"/>
    </source>
</evidence>
<dbReference type="AlphaFoldDB" id="A0A511DQ31"/>
<dbReference type="Pfam" id="PF00701">
    <property type="entry name" value="DHDPS"/>
    <property type="match status" value="1"/>
</dbReference>
<dbReference type="PANTHER" id="PTHR12128">
    <property type="entry name" value="DIHYDRODIPICOLINATE SYNTHASE"/>
    <property type="match status" value="1"/>
</dbReference>
<dbReference type="GO" id="GO:0008840">
    <property type="term" value="F:4-hydroxy-tetrahydrodipicolinate synthase activity"/>
    <property type="evidence" value="ECO:0007669"/>
    <property type="project" value="TreeGrafter"/>
</dbReference>
<reference evidence="3 4" key="1">
    <citation type="submission" date="2019-07" db="EMBL/GenBank/DDBJ databases">
        <title>Whole genome shotgun sequence of Pseudonocardia sulfidoxydans NBRC 16205.</title>
        <authorList>
            <person name="Hosoyama A."/>
            <person name="Uohara A."/>
            <person name="Ohji S."/>
            <person name="Ichikawa N."/>
        </authorList>
    </citation>
    <scope>NUCLEOTIDE SEQUENCE [LARGE SCALE GENOMIC DNA]</scope>
    <source>
        <strain evidence="3 4">NBRC 16205</strain>
    </source>
</reference>
<dbReference type="Proteomes" id="UP000321685">
    <property type="component" value="Unassembled WGS sequence"/>
</dbReference>
<dbReference type="SMART" id="SM01130">
    <property type="entry name" value="DHDPS"/>
    <property type="match status" value="1"/>
</dbReference>
<gene>
    <name evidence="3" type="ORF">PSU4_58940</name>
</gene>
<dbReference type="Gene3D" id="3.20.20.70">
    <property type="entry name" value="Aldolase class I"/>
    <property type="match status" value="1"/>
</dbReference>
<dbReference type="InterPro" id="IPR002220">
    <property type="entry name" value="DapA-like"/>
</dbReference>
<dbReference type="PANTHER" id="PTHR12128:SF66">
    <property type="entry name" value="4-HYDROXY-2-OXOGLUTARATE ALDOLASE, MITOCHONDRIAL"/>
    <property type="match status" value="1"/>
</dbReference>
<keyword evidence="4" id="KW-1185">Reference proteome</keyword>
<dbReference type="SUPFAM" id="SSF51569">
    <property type="entry name" value="Aldolase"/>
    <property type="match status" value="1"/>
</dbReference>
<evidence type="ECO:0008006" key="5">
    <source>
        <dbReference type="Google" id="ProtNLM"/>
    </source>
</evidence>
<comment type="similarity">
    <text evidence="1">Belongs to the DapA family.</text>
</comment>
<evidence type="ECO:0000256" key="2">
    <source>
        <dbReference type="ARBA" id="ARBA00023239"/>
    </source>
</evidence>
<dbReference type="CDD" id="cd00408">
    <property type="entry name" value="DHDPS-like"/>
    <property type="match status" value="1"/>
</dbReference>
<dbReference type="InterPro" id="IPR013785">
    <property type="entry name" value="Aldolase_TIM"/>
</dbReference>
<comment type="caution">
    <text evidence="3">The sequence shown here is derived from an EMBL/GenBank/DDBJ whole genome shotgun (WGS) entry which is preliminary data.</text>
</comment>
<accession>A0A511DQ31</accession>
<evidence type="ECO:0000313" key="4">
    <source>
        <dbReference type="Proteomes" id="UP000321685"/>
    </source>
</evidence>
<sequence>MPKFAKGEARAWALENLRGVTGCVMPSFTPDLAALNEEAIRHDVRREIELGFNGFLIVSECGTSADELRRFVRICVEEAGDGSVTVMQASASTLAENVELVQFAEQAGVDLVLPSYPLGFYPQRADEVIGYTRALAEASSLGLVVFAMNLWNFTRLHPSGFAPAWLEEVVDTVPQVVAIKNEIGDPGVAGLADVFRRFTGRVLVSDPLEMNAPAWVQTFGMPWMGTSNYEYLGAKVPEYFDLLQEPAGYEKAMEIYWQLHPARTASGTLMKESNAGTSLVHRLLWKYQGWLQGFNGGPVRSPHMRLHDRQMQLLRKAATDSGLSVTDDEDAAFFAGRVPA</sequence>
<keyword evidence="2" id="KW-0456">Lyase</keyword>
<organism evidence="3 4">
    <name type="scientific">Pseudonocardia sulfidoxydans NBRC 16205</name>
    <dbReference type="NCBI Taxonomy" id="1223511"/>
    <lineage>
        <taxon>Bacteria</taxon>
        <taxon>Bacillati</taxon>
        <taxon>Actinomycetota</taxon>
        <taxon>Actinomycetes</taxon>
        <taxon>Pseudonocardiales</taxon>
        <taxon>Pseudonocardiaceae</taxon>
        <taxon>Pseudonocardia</taxon>
    </lineage>
</organism>
<protein>
    <recommendedName>
        <fullName evidence="5">Dihydrodipicolinate synthase family protein</fullName>
    </recommendedName>
</protein>
<proteinExistence type="inferred from homology"/>
<dbReference type="OrthoDB" id="9778880at2"/>